<evidence type="ECO:0008006" key="4">
    <source>
        <dbReference type="Google" id="ProtNLM"/>
    </source>
</evidence>
<evidence type="ECO:0000313" key="2">
    <source>
        <dbReference type="EMBL" id="MFC5000405.1"/>
    </source>
</evidence>
<keyword evidence="3" id="KW-1185">Reference proteome</keyword>
<evidence type="ECO:0000256" key="1">
    <source>
        <dbReference type="SAM" id="MobiDB-lite"/>
    </source>
</evidence>
<protein>
    <recommendedName>
        <fullName evidence="4">Secreted protein</fullName>
    </recommendedName>
</protein>
<dbReference type="Proteomes" id="UP001595912">
    <property type="component" value="Unassembled WGS sequence"/>
</dbReference>
<accession>A0ABV9VVI2</accession>
<gene>
    <name evidence="2" type="ORF">ACFPIJ_21510</name>
</gene>
<comment type="caution">
    <text evidence="2">The sequence shown here is derived from an EMBL/GenBank/DDBJ whole genome shotgun (WGS) entry which is preliminary data.</text>
</comment>
<feature type="region of interest" description="Disordered" evidence="1">
    <location>
        <begin position="41"/>
        <end position="64"/>
    </location>
</feature>
<organism evidence="2 3">
    <name type="scientific">Dactylosporangium cerinum</name>
    <dbReference type="NCBI Taxonomy" id="1434730"/>
    <lineage>
        <taxon>Bacteria</taxon>
        <taxon>Bacillati</taxon>
        <taxon>Actinomycetota</taxon>
        <taxon>Actinomycetes</taxon>
        <taxon>Micromonosporales</taxon>
        <taxon>Micromonosporaceae</taxon>
        <taxon>Dactylosporangium</taxon>
    </lineage>
</organism>
<feature type="compositionally biased region" description="Low complexity" evidence="1">
    <location>
        <begin position="41"/>
        <end position="50"/>
    </location>
</feature>
<dbReference type="EMBL" id="JBHSIU010000021">
    <property type="protein sequence ID" value="MFC5000405.1"/>
    <property type="molecule type" value="Genomic_DNA"/>
</dbReference>
<evidence type="ECO:0000313" key="3">
    <source>
        <dbReference type="Proteomes" id="UP001595912"/>
    </source>
</evidence>
<reference evidence="3" key="1">
    <citation type="journal article" date="2019" name="Int. J. Syst. Evol. Microbiol.">
        <title>The Global Catalogue of Microorganisms (GCM) 10K type strain sequencing project: providing services to taxonomists for standard genome sequencing and annotation.</title>
        <authorList>
            <consortium name="The Broad Institute Genomics Platform"/>
            <consortium name="The Broad Institute Genome Sequencing Center for Infectious Disease"/>
            <person name="Wu L."/>
            <person name="Ma J."/>
        </authorList>
    </citation>
    <scope>NUCLEOTIDE SEQUENCE [LARGE SCALE GENOMIC DNA]</scope>
    <source>
        <strain evidence="3">CGMCC 4.7152</strain>
    </source>
</reference>
<proteinExistence type="predicted"/>
<sequence length="130" mass="13506">MRGGRWVFAIGAWTMCTAAISAFGVGRVEAVRSALLTATTPVTPSAAPAASPSPSPSPKVLRTPGGNIVARCDAGLTWADALSPALGFRVENAQQGPGKEYRVTFKTDGREVRVVIRCTGHTPEAEVTLG</sequence>
<dbReference type="RefSeq" id="WP_380116960.1">
    <property type="nucleotide sequence ID" value="NZ_JBHSIU010000021.1"/>
</dbReference>
<name>A0ABV9VVI2_9ACTN</name>